<dbReference type="SUPFAM" id="SSF52266">
    <property type="entry name" value="SGNH hydrolase"/>
    <property type="match status" value="1"/>
</dbReference>
<dbReference type="EMBL" id="JAGMUV010000004">
    <property type="protein sequence ID" value="KAH7161860.1"/>
    <property type="molecule type" value="Genomic_DNA"/>
</dbReference>
<feature type="domain" description="SGNH hydrolase-type esterase" evidence="2">
    <location>
        <begin position="63"/>
        <end position="238"/>
    </location>
</feature>
<keyword evidence="1" id="KW-0732">Signal</keyword>
<dbReference type="Pfam" id="PF13472">
    <property type="entry name" value="Lipase_GDSL_2"/>
    <property type="match status" value="1"/>
</dbReference>
<comment type="caution">
    <text evidence="3">The sequence shown here is derived from an EMBL/GenBank/DDBJ whole genome shotgun (WGS) entry which is preliminary data.</text>
</comment>
<gene>
    <name evidence="3" type="ORF">EDB81DRAFT_683957</name>
</gene>
<evidence type="ECO:0000259" key="2">
    <source>
        <dbReference type="Pfam" id="PF13472"/>
    </source>
</evidence>
<protein>
    <recommendedName>
        <fullName evidence="2">SGNH hydrolase-type esterase domain-containing protein</fullName>
    </recommendedName>
</protein>
<organism evidence="3 4">
    <name type="scientific">Dactylonectria macrodidyma</name>
    <dbReference type="NCBI Taxonomy" id="307937"/>
    <lineage>
        <taxon>Eukaryota</taxon>
        <taxon>Fungi</taxon>
        <taxon>Dikarya</taxon>
        <taxon>Ascomycota</taxon>
        <taxon>Pezizomycotina</taxon>
        <taxon>Sordariomycetes</taxon>
        <taxon>Hypocreomycetidae</taxon>
        <taxon>Hypocreales</taxon>
        <taxon>Nectriaceae</taxon>
        <taxon>Dactylonectria</taxon>
    </lineage>
</organism>
<name>A0A9P9JK74_9HYPO</name>
<dbReference type="InterPro" id="IPR028994">
    <property type="entry name" value="Integrin_alpha_N"/>
</dbReference>
<keyword evidence="4" id="KW-1185">Reference proteome</keyword>
<sequence>MPLRALSQRHAVSRKWNVWTLMALVLVTSNFWLPLSNAASLPRRDLQRRASIANGLDLRILPIGDSITYGAPDEPYNSYRASLYDKLTNGGNKVDYVGDNASGTLADKQHEGHRGELINRISSSSAGGIYAAANLVLLHAGTNDMKEGTNVLGAPTRLKALINYIFQHSEDAVVLVAQIIPCTLNGVQARIDAFNDELPDLVDSFVKAGKKVALVAMNEALDGSGLQDKLHPTEGGYEKMAVAWYDAIKAVDEEHDDWFTEAGEAQDPPDSTEVSGCQSTPSWYNVGEIAQGAKAAYTDGDFKPAWKKIGVIAEGACPRARLHLMDLDGDGLKDYACVDASNGSVTVHRSKPDSNGGRTTYWEEYGMIATGATGRKGSGVRFADLNGDGRDDYIWVDSRNGAVSAWINQGKRNGNWLWQGLGVIASGVGATTTNVQLADINGDGRADFLIVDQDTGAVTAWLNTGADLIPDWHKLGVIATGGSASEGDTVFLGDFTGEGRADYLIVGESGKVTGLVNRLTETSLIPRWLSKITVAEGPDGVEQEEVRLADMTGDGKVDFMQVSKKTGQITLWENIGTGGKYQIGEGVFLCDLNGDGAKDYFWVDHEGKGWGYLNTGKGTDQWYGLGQTAMGVGYDREHIRMAVLTKSGRSDYIVVGPENGLTLWWQNLGEDYDYNWKERGVAATGPRNTIETKFGWTYKSKNVRFADLDGDGLDDFLYVNDQGAVVYWKNLGTDEISWGPATLVADGVGVLAQDVQFADTNGDGLLDYLVVGRVTGMTRSWHNLGFRSDGSIRWNTPLSFADGTGSAGFAVRIAEMTSDTRADFVSIDPDTGRLNLWKNRCLPSGSNDEDSDDHSNDSEPWTDRTEWEWCHLSPNTGLSPEQKTYIWGSDGAGLGVGQWLDEKLTSDGNEVDWLKEIRNAQKSVLPNDYLYRLDCTSLGSQCDYTQLPNCSEWEPGFQIPISIEG</sequence>
<dbReference type="AlphaFoldDB" id="A0A9P9JK74"/>
<dbReference type="PANTHER" id="PTHR30383:SF5">
    <property type="entry name" value="SGNH HYDROLASE-TYPE ESTERASE DOMAIN-CONTAINING PROTEIN"/>
    <property type="match status" value="1"/>
</dbReference>
<reference evidence="3" key="1">
    <citation type="journal article" date="2021" name="Nat. Commun.">
        <title>Genetic determinants of endophytism in the Arabidopsis root mycobiome.</title>
        <authorList>
            <person name="Mesny F."/>
            <person name="Miyauchi S."/>
            <person name="Thiergart T."/>
            <person name="Pickel B."/>
            <person name="Atanasova L."/>
            <person name="Karlsson M."/>
            <person name="Huettel B."/>
            <person name="Barry K.W."/>
            <person name="Haridas S."/>
            <person name="Chen C."/>
            <person name="Bauer D."/>
            <person name="Andreopoulos W."/>
            <person name="Pangilinan J."/>
            <person name="LaButti K."/>
            <person name="Riley R."/>
            <person name="Lipzen A."/>
            <person name="Clum A."/>
            <person name="Drula E."/>
            <person name="Henrissat B."/>
            <person name="Kohler A."/>
            <person name="Grigoriev I.V."/>
            <person name="Martin F.M."/>
            <person name="Hacquard S."/>
        </authorList>
    </citation>
    <scope>NUCLEOTIDE SEQUENCE</scope>
    <source>
        <strain evidence="3">MPI-CAGE-AT-0147</strain>
    </source>
</reference>
<dbReference type="CDD" id="cd01833">
    <property type="entry name" value="XynB_like"/>
    <property type="match status" value="1"/>
</dbReference>
<dbReference type="SUPFAM" id="SSF69318">
    <property type="entry name" value="Integrin alpha N-terminal domain"/>
    <property type="match status" value="2"/>
</dbReference>
<dbReference type="OrthoDB" id="1046782at2759"/>
<dbReference type="InterPro" id="IPR013517">
    <property type="entry name" value="FG-GAP"/>
</dbReference>
<dbReference type="Gene3D" id="3.40.50.1110">
    <property type="entry name" value="SGNH hydrolase"/>
    <property type="match status" value="1"/>
</dbReference>
<evidence type="ECO:0000313" key="4">
    <source>
        <dbReference type="Proteomes" id="UP000738349"/>
    </source>
</evidence>
<dbReference type="Pfam" id="PF13517">
    <property type="entry name" value="FG-GAP_3"/>
    <property type="match status" value="2"/>
</dbReference>
<dbReference type="Gene3D" id="2.130.10.130">
    <property type="entry name" value="Integrin alpha, N-terminal"/>
    <property type="match status" value="1"/>
</dbReference>
<dbReference type="InterPro" id="IPR051532">
    <property type="entry name" value="Ester_Hydrolysis_Enzymes"/>
</dbReference>
<evidence type="ECO:0000256" key="1">
    <source>
        <dbReference type="ARBA" id="ARBA00022729"/>
    </source>
</evidence>
<dbReference type="Proteomes" id="UP000738349">
    <property type="component" value="Unassembled WGS sequence"/>
</dbReference>
<dbReference type="InterPro" id="IPR013830">
    <property type="entry name" value="SGNH_hydro"/>
</dbReference>
<evidence type="ECO:0000313" key="3">
    <source>
        <dbReference type="EMBL" id="KAH7161860.1"/>
    </source>
</evidence>
<dbReference type="PANTHER" id="PTHR30383">
    <property type="entry name" value="THIOESTERASE 1/PROTEASE 1/LYSOPHOSPHOLIPASE L1"/>
    <property type="match status" value="1"/>
</dbReference>
<accession>A0A9P9JK74</accession>
<dbReference type="GO" id="GO:0004622">
    <property type="term" value="F:phosphatidylcholine lysophospholipase activity"/>
    <property type="evidence" value="ECO:0007669"/>
    <property type="project" value="TreeGrafter"/>
</dbReference>
<dbReference type="InterPro" id="IPR036514">
    <property type="entry name" value="SGNH_hydro_sf"/>
</dbReference>
<proteinExistence type="predicted"/>